<evidence type="ECO:0000313" key="4">
    <source>
        <dbReference type="Proteomes" id="UP000244811"/>
    </source>
</evidence>
<dbReference type="EMBL" id="CP056072">
    <property type="protein sequence ID" value="UKK02776.2"/>
    <property type="molecule type" value="Genomic_DNA"/>
</dbReference>
<feature type="compositionally biased region" description="Basic and acidic residues" evidence="2">
    <location>
        <begin position="360"/>
        <end position="371"/>
    </location>
</feature>
<protein>
    <submittedName>
        <fullName evidence="3">Uncharacterized protein</fullName>
    </submittedName>
</protein>
<feature type="region of interest" description="Disordered" evidence="2">
    <location>
        <begin position="297"/>
        <end position="317"/>
    </location>
</feature>
<proteinExistence type="predicted"/>
<feature type="region of interest" description="Disordered" evidence="2">
    <location>
        <begin position="260"/>
        <end position="284"/>
    </location>
</feature>
<evidence type="ECO:0000256" key="1">
    <source>
        <dbReference type="SAM" id="Coils"/>
    </source>
</evidence>
<keyword evidence="1" id="KW-0175">Coiled coil</keyword>
<gene>
    <name evidence="3" type="ORF">MACK_002873</name>
</gene>
<accession>A0A976ME64</accession>
<feature type="region of interest" description="Disordered" evidence="2">
    <location>
        <begin position="1"/>
        <end position="29"/>
    </location>
</feature>
<feature type="coiled-coil region" evidence="1">
    <location>
        <begin position="146"/>
        <end position="183"/>
    </location>
</feature>
<feature type="compositionally biased region" description="Basic and acidic residues" evidence="2">
    <location>
        <begin position="1"/>
        <end position="17"/>
    </location>
</feature>
<feature type="region of interest" description="Disordered" evidence="2">
    <location>
        <begin position="358"/>
        <end position="385"/>
    </location>
</feature>
<organism evidence="3 4">
    <name type="scientific">Theileria orientalis</name>
    <dbReference type="NCBI Taxonomy" id="68886"/>
    <lineage>
        <taxon>Eukaryota</taxon>
        <taxon>Sar</taxon>
        <taxon>Alveolata</taxon>
        <taxon>Apicomplexa</taxon>
        <taxon>Aconoidasida</taxon>
        <taxon>Piroplasmida</taxon>
        <taxon>Theileriidae</taxon>
        <taxon>Theileria</taxon>
    </lineage>
</organism>
<dbReference type="AlphaFoldDB" id="A0A976ME64"/>
<sequence length="385" mass="43967">MKNESIPKADNGVKNDESNPDDVVSEKIKSYQDEIDDLKSRLSASTEDRLEYYNKIHELEEKYNELNDKFNNELNSNKAIMKENRDLILSTENQKATNSALIKRLDSLKNDLEKFKNISKYLEDPNTSEIKDIATMVENMTSDEKIKFLMNRLVDLNGIVNELKDANESVINERDKIDKLYKNLKIAIKENFQLKKQNLGHGENGKSELPGFENEDSAEFVYDKRMMMEKILNKATDELQSVISTPNILKTSVIKNTLSTPEKSRAVTSNQASETNNGNDPMNQGLNNIIRKMKTIKNGATPPPRYKAQATVKPTRTPEQAVLKGLSNSNTPDVLITKSETHRTTPIRYNKTRVVRRGKHNGDGARNEKTSKIHNFFKQTKDDVW</sequence>
<name>A0A976ME64_THEOR</name>
<evidence type="ECO:0000313" key="3">
    <source>
        <dbReference type="EMBL" id="UKK02776.2"/>
    </source>
</evidence>
<reference evidence="3" key="1">
    <citation type="submission" date="2022-07" db="EMBL/GenBank/DDBJ databases">
        <title>Evaluation of T. orientalis genome assembly methods using nanopore sequencing and analysis of variation between genomes.</title>
        <authorList>
            <person name="Yam J."/>
            <person name="Micallef M.L."/>
            <person name="Liu M."/>
            <person name="Djordjevic S.P."/>
            <person name="Bogema D.R."/>
            <person name="Jenkins C."/>
        </authorList>
    </citation>
    <scope>NUCLEOTIDE SEQUENCE</scope>
    <source>
        <strain evidence="3">Goon Nure</strain>
    </source>
</reference>
<evidence type="ECO:0000256" key="2">
    <source>
        <dbReference type="SAM" id="MobiDB-lite"/>
    </source>
</evidence>
<dbReference type="Proteomes" id="UP000244811">
    <property type="component" value="Chromosome 4"/>
</dbReference>